<feature type="region of interest" description="Disordered" evidence="7">
    <location>
        <begin position="601"/>
        <end position="621"/>
    </location>
</feature>
<dbReference type="Gene3D" id="3.30.40.10">
    <property type="entry name" value="Zinc/RING finger domain, C3HC4 (zinc finger)"/>
    <property type="match status" value="2"/>
</dbReference>
<protein>
    <submittedName>
        <fullName evidence="10">Uncharacterized protein</fullName>
    </submittedName>
</protein>
<comment type="caution">
    <text evidence="10">The sequence shown here is derived from an EMBL/GenBank/DDBJ whole genome shotgun (WGS) entry which is preliminary data.</text>
</comment>
<feature type="region of interest" description="Disordered" evidence="7">
    <location>
        <begin position="769"/>
        <end position="798"/>
    </location>
</feature>
<feature type="domain" description="PHD-type" evidence="8">
    <location>
        <begin position="225"/>
        <end position="275"/>
    </location>
</feature>
<dbReference type="InterPro" id="IPR001965">
    <property type="entry name" value="Znf_PHD"/>
</dbReference>
<dbReference type="InterPro" id="IPR019787">
    <property type="entry name" value="Znf_PHD-finger"/>
</dbReference>
<evidence type="ECO:0000256" key="1">
    <source>
        <dbReference type="ARBA" id="ARBA00022723"/>
    </source>
</evidence>
<dbReference type="InterPro" id="IPR034732">
    <property type="entry name" value="EPHD"/>
</dbReference>
<dbReference type="FunFam" id="3.30.40.10:FF:000030">
    <property type="entry name" value="Protein Jade-1 isoform 1"/>
    <property type="match status" value="1"/>
</dbReference>
<evidence type="ECO:0000256" key="3">
    <source>
        <dbReference type="ARBA" id="ARBA00022771"/>
    </source>
</evidence>
<evidence type="ECO:0000259" key="8">
    <source>
        <dbReference type="PROSITE" id="PS50016"/>
    </source>
</evidence>
<keyword evidence="11" id="KW-1185">Reference proteome</keyword>
<proteinExistence type="inferred from homology"/>
<evidence type="ECO:0000256" key="5">
    <source>
        <dbReference type="ARBA" id="ARBA00038371"/>
    </source>
</evidence>
<dbReference type="PANTHER" id="PTHR13793:SF160">
    <property type="entry name" value="PHD FINGER PROTEIN RHINOCEROS"/>
    <property type="match status" value="1"/>
</dbReference>
<name>A0ABD3X5Z7_SINWO</name>
<dbReference type="FunFam" id="3.30.40.10:FF:000004">
    <property type="entry name" value="Jade family PHD finger 2"/>
    <property type="match status" value="1"/>
</dbReference>
<feature type="region of interest" description="Disordered" evidence="7">
    <location>
        <begin position="1114"/>
        <end position="1136"/>
    </location>
</feature>
<keyword evidence="3 6" id="KW-0863">Zinc-finger</keyword>
<dbReference type="Pfam" id="PF10513">
    <property type="entry name" value="EPL1"/>
    <property type="match status" value="1"/>
</dbReference>
<dbReference type="InterPro" id="IPR013083">
    <property type="entry name" value="Znf_RING/FYVE/PHD"/>
</dbReference>
<comment type="similarity">
    <text evidence="5">Belongs to the JADE family.</text>
</comment>
<dbReference type="Pfam" id="PF13832">
    <property type="entry name" value="zf-HC5HC2H_2"/>
    <property type="match status" value="1"/>
</dbReference>
<evidence type="ECO:0000259" key="9">
    <source>
        <dbReference type="PROSITE" id="PS51805"/>
    </source>
</evidence>
<feature type="region of interest" description="Disordered" evidence="7">
    <location>
        <begin position="1170"/>
        <end position="1197"/>
    </location>
</feature>
<evidence type="ECO:0000256" key="2">
    <source>
        <dbReference type="ARBA" id="ARBA00022737"/>
    </source>
</evidence>
<keyword evidence="1" id="KW-0479">Metal-binding</keyword>
<dbReference type="SUPFAM" id="SSF57903">
    <property type="entry name" value="FYVE/PHD zinc finger"/>
    <property type="match status" value="1"/>
</dbReference>
<feature type="region of interest" description="Disordered" evidence="7">
    <location>
        <begin position="1056"/>
        <end position="1089"/>
    </location>
</feature>
<feature type="compositionally biased region" description="Basic and acidic residues" evidence="7">
    <location>
        <begin position="10"/>
        <end position="22"/>
    </location>
</feature>
<evidence type="ECO:0000313" key="11">
    <source>
        <dbReference type="Proteomes" id="UP001634394"/>
    </source>
</evidence>
<gene>
    <name evidence="10" type="ORF">ACJMK2_033112</name>
</gene>
<evidence type="ECO:0000256" key="7">
    <source>
        <dbReference type="SAM" id="MobiDB-lite"/>
    </source>
</evidence>
<feature type="region of interest" description="Disordered" evidence="7">
    <location>
        <begin position="1"/>
        <end position="61"/>
    </location>
</feature>
<feature type="region of interest" description="Disordered" evidence="7">
    <location>
        <begin position="832"/>
        <end position="856"/>
    </location>
</feature>
<dbReference type="Pfam" id="PF13831">
    <property type="entry name" value="PHD_2"/>
    <property type="match status" value="1"/>
</dbReference>
<dbReference type="PANTHER" id="PTHR13793">
    <property type="entry name" value="PHD FINGER PROTEINS"/>
    <property type="match status" value="1"/>
</dbReference>
<sequence length="1197" mass="137034">MSPNKNKRVTSREDSPEPEERRSKRRKYSDDEEDYGKDEDSKAPSTSKKTPLSSHSTHNKPAELFRKDLISAMKMADSEQLNEEDYILIADQWRQDWERGVQVPVNKEGILLVEMRPVIDNYSLPGDFKIPKKYLHDARDETYKQGIHELTGMQQLAEQVVRYDLDDLDVCWLQKVNEEREEMGEVLIHEWTMERLIETFENDCHETMEMKKKTEEGLGIEYDEDVVCEVCRSPDSEENNEMVFCDGCDICVHQACYGIQKVPEGSWLCRICALGIKPTCILCPKTGGAMKSTRSGTKWAHVSCAIWIPEVSIACVEKMEPVTKISQVPASRWALICTICKERTGACIQCSVKSCKTAFHVSCAIQDNLEMKTILVEEEEDPDDAVKLKAYCPKHCKKREQNSSESETDSPRKSNSGTPRKDMTEEEIDHLRKEKLKQLKEEFYKCVDRAKVADKLMLDPEIVDLVFIYWKLKRKTNFDKPLLTPRTQEAEILEKQQEDSLVARMKMFVRLRQDLERVRNLCYMVSRREKIKRSYNRVRENIFYSALNVLMDKKYNFSAREIEKIIRKFSPPTHKDTLFPAASKKSPSTVQTETENIISSGASSGVSIQGTSQSSSLSGIKHNRKERQKLNFDSVSIQNNIVTNTAAIDVKEGCINAEIGTMTEADVDVVASERRDQTNVASEENSKNIHFNDFTLDSEKKSTSLNLERPVKPMRGRPPKSRLKLIHKLNEPVHEIIPLNVNNNSVIASGVISTSEVVTQTPVVNAMDEEAESTRMSLRTRAKRESDLSPVESENANRETRNNYNVIKKEVKEMLPNENDQTTDIRETYLASKNRDRNQRDFLSTRKKGNSARKDRQALLQGQESLKKYFTPVERNSNDEVEIKIEKNVKVEDKTIVPVQEIRTSLISEDSVLEIINSETNEECKSAILLRHTRRSVPLRNSKSIVQEKHLVRDKLIDSLPSSKNVSEHIKNELCGYVRNSKLIISNELIDKVQVHFLRKQKQNHILNGFHDKSPARLDSLINPPRTLTAPRSSHLSSPDFRNSFRVLNELSPIRDGDGNINRRTGNSPGLRCQSPLSDKKNVHESITTRSVSRKIDRDFDSHIIDGVMERKHFTTNHETSPTSTNSIHSVGRGFSGSKVEAEKSLLRSFSPTQSAKSYDESDLIDVENLYEEEFPRRTRSQGLDEDRSQSPRNSLR</sequence>
<feature type="compositionally biased region" description="Low complexity" evidence="7">
    <location>
        <begin position="601"/>
        <end position="620"/>
    </location>
</feature>
<dbReference type="PROSITE" id="PS50016">
    <property type="entry name" value="ZF_PHD_2"/>
    <property type="match status" value="1"/>
</dbReference>
<feature type="domain" description="PHD-type" evidence="9">
    <location>
        <begin position="277"/>
        <end position="396"/>
    </location>
</feature>
<evidence type="ECO:0000256" key="4">
    <source>
        <dbReference type="ARBA" id="ARBA00022833"/>
    </source>
</evidence>
<dbReference type="InterPro" id="IPR019542">
    <property type="entry name" value="Enhancer_polycomb-like_N"/>
</dbReference>
<dbReference type="InterPro" id="IPR050701">
    <property type="entry name" value="Histone_Mod_Regulator"/>
</dbReference>
<evidence type="ECO:0000313" key="10">
    <source>
        <dbReference type="EMBL" id="KAL3880908.1"/>
    </source>
</evidence>
<dbReference type="GO" id="GO:0008270">
    <property type="term" value="F:zinc ion binding"/>
    <property type="evidence" value="ECO:0007669"/>
    <property type="project" value="UniProtKB-KW"/>
</dbReference>
<feature type="compositionally biased region" description="Polar residues" evidence="7">
    <location>
        <begin position="1117"/>
        <end position="1129"/>
    </location>
</feature>
<dbReference type="EMBL" id="JBJQND010000004">
    <property type="protein sequence ID" value="KAL3880908.1"/>
    <property type="molecule type" value="Genomic_DNA"/>
</dbReference>
<dbReference type="CDD" id="cd15573">
    <property type="entry name" value="PHD_JADE"/>
    <property type="match status" value="1"/>
</dbReference>
<evidence type="ECO:0000256" key="6">
    <source>
        <dbReference type="PROSITE-ProRule" id="PRU00146"/>
    </source>
</evidence>
<dbReference type="InterPro" id="IPR011011">
    <property type="entry name" value="Znf_FYVE_PHD"/>
</dbReference>
<feature type="compositionally biased region" description="Basic and acidic residues" evidence="7">
    <location>
        <begin position="832"/>
        <end position="844"/>
    </location>
</feature>
<feature type="region of interest" description="Disordered" evidence="7">
    <location>
        <begin position="399"/>
        <end position="427"/>
    </location>
</feature>
<dbReference type="AlphaFoldDB" id="A0ABD3X5Z7"/>
<reference evidence="10 11" key="1">
    <citation type="submission" date="2024-11" db="EMBL/GenBank/DDBJ databases">
        <title>Chromosome-level genome assembly of the freshwater bivalve Anodonta woodiana.</title>
        <authorList>
            <person name="Chen X."/>
        </authorList>
    </citation>
    <scope>NUCLEOTIDE SEQUENCE [LARGE SCALE GENOMIC DNA]</scope>
    <source>
        <strain evidence="10">MN2024</strain>
        <tissue evidence="10">Gills</tissue>
    </source>
</reference>
<feature type="compositionally biased region" description="Polar residues" evidence="7">
    <location>
        <begin position="43"/>
        <end position="56"/>
    </location>
</feature>
<accession>A0ABD3X5Z7</accession>
<organism evidence="10 11">
    <name type="scientific">Sinanodonta woodiana</name>
    <name type="common">Chinese pond mussel</name>
    <name type="synonym">Anodonta woodiana</name>
    <dbReference type="NCBI Taxonomy" id="1069815"/>
    <lineage>
        <taxon>Eukaryota</taxon>
        <taxon>Metazoa</taxon>
        <taxon>Spiralia</taxon>
        <taxon>Lophotrochozoa</taxon>
        <taxon>Mollusca</taxon>
        <taxon>Bivalvia</taxon>
        <taxon>Autobranchia</taxon>
        <taxon>Heteroconchia</taxon>
        <taxon>Palaeoheterodonta</taxon>
        <taxon>Unionida</taxon>
        <taxon>Unionoidea</taxon>
        <taxon>Unionidae</taxon>
        <taxon>Unioninae</taxon>
        <taxon>Sinanodonta</taxon>
    </lineage>
</organism>
<dbReference type="SMART" id="SM00249">
    <property type="entry name" value="PHD"/>
    <property type="match status" value="2"/>
</dbReference>
<keyword evidence="2" id="KW-0677">Repeat</keyword>
<dbReference type="PROSITE" id="PS51805">
    <property type="entry name" value="EPHD"/>
    <property type="match status" value="1"/>
</dbReference>
<dbReference type="CDD" id="cd15671">
    <property type="entry name" value="ePHD_JADE"/>
    <property type="match status" value="1"/>
</dbReference>
<keyword evidence="4" id="KW-0862">Zinc</keyword>
<dbReference type="PROSITE" id="PS01359">
    <property type="entry name" value="ZF_PHD_1"/>
    <property type="match status" value="1"/>
</dbReference>
<dbReference type="Proteomes" id="UP001634394">
    <property type="component" value="Unassembled WGS sequence"/>
</dbReference>
<dbReference type="InterPro" id="IPR019786">
    <property type="entry name" value="Zinc_finger_PHD-type_CS"/>
</dbReference>